<evidence type="ECO:0000259" key="3">
    <source>
        <dbReference type="Pfam" id="PF20434"/>
    </source>
</evidence>
<evidence type="ECO:0000256" key="1">
    <source>
        <dbReference type="ARBA" id="ARBA00022801"/>
    </source>
</evidence>
<keyword evidence="2" id="KW-0732">Signal</keyword>
<evidence type="ECO:0000256" key="2">
    <source>
        <dbReference type="SAM" id="SignalP"/>
    </source>
</evidence>
<dbReference type="PANTHER" id="PTHR48081:SF6">
    <property type="entry name" value="PEPTIDASE S9 PROLYL OLIGOPEPTIDASE CATALYTIC DOMAIN-CONTAINING PROTEIN"/>
    <property type="match status" value="1"/>
</dbReference>
<dbReference type="InterPro" id="IPR049492">
    <property type="entry name" value="BD-FAE-like_dom"/>
</dbReference>
<feature type="chain" id="PRO_5013031693" evidence="2">
    <location>
        <begin position="24"/>
        <end position="308"/>
    </location>
</feature>
<feature type="signal peptide" evidence="2">
    <location>
        <begin position="1"/>
        <end position="23"/>
    </location>
</feature>
<keyword evidence="1" id="KW-0378">Hydrolase</keyword>
<name>A0A239BXI5_9BACT</name>
<gene>
    <name evidence="4" type="ORF">SAMN06296052_102235</name>
</gene>
<sequence length="308" mass="33520">MKTFSLLCACLALTIMPFSKASAQDRIFELPLYTGKIPHEIPGPDEEQAERQGDIVRIKNIRKPTLTAYLPPKEKATGTAVVICPGGGYAIVAAEHEGHAVARKFTEQGIAAFVLKYRLPDPKTSTLPEVAPLEDAQQALRLVRENAQDWNITPGKVGIMGFSAGGHVASTAGTHFQKAYIEKPKAVSLRPDFMLLIYPVISADKAIAHQGSFTNLLGKGASSEKLEEFSNEKQVSPQTPPTFLVHAADDKGVPVQNSIAFYEALLAHQVPAELHVYQNGGHGFGLQNPTTPDVWFERCLNWLKANSL</sequence>
<feature type="domain" description="BD-FAE-like" evidence="3">
    <location>
        <begin position="68"/>
        <end position="265"/>
    </location>
</feature>
<dbReference type="EMBL" id="FZOQ01000002">
    <property type="protein sequence ID" value="SNS12765.1"/>
    <property type="molecule type" value="Genomic_DNA"/>
</dbReference>
<dbReference type="SUPFAM" id="SSF53474">
    <property type="entry name" value="alpha/beta-Hydrolases"/>
    <property type="match status" value="1"/>
</dbReference>
<dbReference type="OrthoDB" id="9794725at2"/>
<protein>
    <submittedName>
        <fullName evidence="4">Acetyl esterase/lipase</fullName>
    </submittedName>
</protein>
<dbReference type="InterPro" id="IPR050300">
    <property type="entry name" value="GDXG_lipolytic_enzyme"/>
</dbReference>
<proteinExistence type="predicted"/>
<organism evidence="4 5">
    <name type="scientific">Pontibacter ummariensis</name>
    <dbReference type="NCBI Taxonomy" id="1610492"/>
    <lineage>
        <taxon>Bacteria</taxon>
        <taxon>Pseudomonadati</taxon>
        <taxon>Bacteroidota</taxon>
        <taxon>Cytophagia</taxon>
        <taxon>Cytophagales</taxon>
        <taxon>Hymenobacteraceae</taxon>
        <taxon>Pontibacter</taxon>
    </lineage>
</organism>
<dbReference type="Gene3D" id="3.40.50.1820">
    <property type="entry name" value="alpha/beta hydrolase"/>
    <property type="match status" value="1"/>
</dbReference>
<evidence type="ECO:0000313" key="4">
    <source>
        <dbReference type="EMBL" id="SNS12765.1"/>
    </source>
</evidence>
<dbReference type="Proteomes" id="UP000198432">
    <property type="component" value="Unassembled WGS sequence"/>
</dbReference>
<dbReference type="PANTHER" id="PTHR48081">
    <property type="entry name" value="AB HYDROLASE SUPERFAMILY PROTEIN C4A8.06C"/>
    <property type="match status" value="1"/>
</dbReference>
<dbReference type="AlphaFoldDB" id="A0A239BXI5"/>
<dbReference type="InterPro" id="IPR029058">
    <property type="entry name" value="AB_hydrolase_fold"/>
</dbReference>
<reference evidence="5" key="1">
    <citation type="submission" date="2017-06" db="EMBL/GenBank/DDBJ databases">
        <authorList>
            <person name="Varghese N."/>
            <person name="Submissions S."/>
        </authorList>
    </citation>
    <scope>NUCLEOTIDE SEQUENCE [LARGE SCALE GENOMIC DNA]</scope>
    <source>
        <strain evidence="5">NKM1</strain>
    </source>
</reference>
<accession>A0A239BXI5</accession>
<dbReference type="RefSeq" id="WP_089317711.1">
    <property type="nucleotide sequence ID" value="NZ_FZOQ01000002.1"/>
</dbReference>
<keyword evidence="5" id="KW-1185">Reference proteome</keyword>
<dbReference type="Pfam" id="PF20434">
    <property type="entry name" value="BD-FAE"/>
    <property type="match status" value="1"/>
</dbReference>
<evidence type="ECO:0000313" key="5">
    <source>
        <dbReference type="Proteomes" id="UP000198432"/>
    </source>
</evidence>
<dbReference type="GO" id="GO:0016787">
    <property type="term" value="F:hydrolase activity"/>
    <property type="evidence" value="ECO:0007669"/>
    <property type="project" value="UniProtKB-KW"/>
</dbReference>